<dbReference type="AlphaFoldDB" id="A0A2R5EKH0"/>
<evidence type="ECO:0000313" key="9">
    <source>
        <dbReference type="Proteomes" id="UP000245202"/>
    </source>
</evidence>
<dbReference type="NCBIfam" id="TIGR03062">
    <property type="entry name" value="pip_yhgE_Cterm"/>
    <property type="match status" value="1"/>
</dbReference>
<dbReference type="InterPro" id="IPR051328">
    <property type="entry name" value="T7SS_ABC-Transporter"/>
</dbReference>
<feature type="transmembrane region" description="Helical" evidence="6">
    <location>
        <begin position="689"/>
        <end position="706"/>
    </location>
</feature>
<dbReference type="InterPro" id="IPR013525">
    <property type="entry name" value="ABC2_TM"/>
</dbReference>
<proteinExistence type="predicted"/>
<feature type="transmembrane region" description="Helical" evidence="6">
    <location>
        <begin position="634"/>
        <end position="657"/>
    </location>
</feature>
<organism evidence="8 9">
    <name type="scientific">Paenibacillus agaridevorans</name>
    <dbReference type="NCBI Taxonomy" id="171404"/>
    <lineage>
        <taxon>Bacteria</taxon>
        <taxon>Bacillati</taxon>
        <taxon>Bacillota</taxon>
        <taxon>Bacilli</taxon>
        <taxon>Bacillales</taxon>
        <taxon>Paenibacillaceae</taxon>
        <taxon>Paenibacillus</taxon>
    </lineage>
</organism>
<feature type="coiled-coil region" evidence="5">
    <location>
        <begin position="419"/>
        <end position="488"/>
    </location>
</feature>
<comment type="caution">
    <text evidence="8">The sequence shown here is derived from an EMBL/GenBank/DDBJ whole genome shotgun (WGS) entry which is preliminary data.</text>
</comment>
<dbReference type="NCBIfam" id="TIGR03061">
    <property type="entry name" value="pip_yhgE_Nterm"/>
    <property type="match status" value="1"/>
</dbReference>
<dbReference type="GO" id="GO:0016020">
    <property type="term" value="C:membrane"/>
    <property type="evidence" value="ECO:0007669"/>
    <property type="project" value="UniProtKB-SubCell"/>
</dbReference>
<dbReference type="PANTHER" id="PTHR43077">
    <property type="entry name" value="TRANSPORT PERMEASE YVFS-RELATED"/>
    <property type="match status" value="1"/>
</dbReference>
<keyword evidence="2 6" id="KW-0812">Transmembrane</keyword>
<evidence type="ECO:0000256" key="3">
    <source>
        <dbReference type="ARBA" id="ARBA00022989"/>
    </source>
</evidence>
<name>A0A2R5EKH0_9BACL</name>
<evidence type="ECO:0000256" key="4">
    <source>
        <dbReference type="ARBA" id="ARBA00023136"/>
    </source>
</evidence>
<evidence type="ECO:0000256" key="5">
    <source>
        <dbReference type="SAM" id="Coils"/>
    </source>
</evidence>
<dbReference type="Gene3D" id="3.40.1710.10">
    <property type="entry name" value="abc type-2 transporter like domain"/>
    <property type="match status" value="1"/>
</dbReference>
<dbReference type="GO" id="GO:0140359">
    <property type="term" value="F:ABC-type transporter activity"/>
    <property type="evidence" value="ECO:0007669"/>
    <property type="project" value="InterPro"/>
</dbReference>
<dbReference type="InterPro" id="IPR017501">
    <property type="entry name" value="Phage_infect_YhgE_C"/>
</dbReference>
<gene>
    <name evidence="8" type="ORF">PAT3040_01585</name>
</gene>
<dbReference type="PANTHER" id="PTHR43077:SF10">
    <property type="entry name" value="TRANSPORT PERMEASE PROTEIN"/>
    <property type="match status" value="1"/>
</dbReference>
<reference evidence="8 9" key="1">
    <citation type="submission" date="2017-08" db="EMBL/GenBank/DDBJ databases">
        <title>Substantial Increase in Enzyme Production by Combined Drug-Resistance Mutations in Paenibacillus agaridevorans.</title>
        <authorList>
            <person name="Tanaka Y."/>
            <person name="Funane K."/>
            <person name="Hosaka T."/>
            <person name="Shiwa Y."/>
            <person name="Fujita N."/>
            <person name="Miyazaki T."/>
            <person name="Yoshikawa H."/>
            <person name="Murakami K."/>
            <person name="Kasahara K."/>
            <person name="Inaoka T."/>
            <person name="Hiraga Y."/>
            <person name="Ochi K."/>
        </authorList>
    </citation>
    <scope>NUCLEOTIDE SEQUENCE [LARGE SCALE GENOMIC DNA]</scope>
    <source>
        <strain evidence="8 9">T-3040</strain>
    </source>
</reference>
<dbReference type="SUPFAM" id="SSF58104">
    <property type="entry name" value="Methyl-accepting chemotaxis protein (MCP) signaling domain"/>
    <property type="match status" value="1"/>
</dbReference>
<feature type="domain" description="ABC-2 type transporter transmembrane" evidence="7">
    <location>
        <begin position="560"/>
        <end position="704"/>
    </location>
</feature>
<keyword evidence="4 6" id="KW-0472">Membrane</keyword>
<keyword evidence="5" id="KW-0175">Coiled coil</keyword>
<sequence>MARIHTALRNMGLNKIGFIYVNDIRGIVRNWAALVIVLGLAVLPSLYAWFNIEASWDPYGRTGELKVAVVNKDKSATLRGTPINIGEEIIASLQRNHAIGWVFTDERQALQGVEHGRYYASITIPENFSARISTVLSDIPEKAVLVYTVNEKINAIAPKITAQGAKGVINEVNHQFTKTASDIIFRIFNELGIGLESNLPDIVKIRDAVFNLESIIPELNQTLDIIARDASIANERIRKLQSNLPIVTELAKEGTDFAQRLGEFLDHSSAVMDEAAPAIKLQLALLQQTANAAASLTDILRNDHSDLEQANQTLTDLSQRLTAASDRVGKLISLFERLTPFSKGSLPLPVTDKLREIEDRFNQQRKLVDGIAKAIDQGAQPADKLIDELNRIAGESSDALGNILDRYDEETTPRISQAIDHAKQNVAKTRTLLADANEALPDVERMVADAAKLLDVGEQKFADLKQELPEAESKVGKLADRIRELEKMGSLDELIDLLKNNNSLLSDFFANPIVLEEKTLFPIPNYGSAMSPFFTTLSLWVGALLLVSLLTVEIHHPDVPYRSYQVYFGRFLSFLTIALLQSLLVTLGDMWLLRTYVLDKLWFIVFGLLLSAVFMLIVYTLVSVFGNVGKAMSIVLLVLQLAGSGGTFPIEVTPAFFQAIHPFLPFTYGISMMREAVGGILWDIVRRDLLAMAAFAATALFVGLALKDSINRISARFVRKARESKLIH</sequence>
<accession>A0A2R5EKH0</accession>
<feature type="transmembrane region" description="Helical" evidence="6">
    <location>
        <begin position="31"/>
        <end position="50"/>
    </location>
</feature>
<evidence type="ECO:0000256" key="1">
    <source>
        <dbReference type="ARBA" id="ARBA00004141"/>
    </source>
</evidence>
<protein>
    <recommendedName>
        <fullName evidence="7">ABC-2 type transporter transmembrane domain-containing protein</fullName>
    </recommendedName>
</protein>
<dbReference type="RefSeq" id="WP_258234894.1">
    <property type="nucleotide sequence ID" value="NZ_BDQX01000073.1"/>
</dbReference>
<dbReference type="EMBL" id="BDQX01000073">
    <property type="protein sequence ID" value="GBG07037.1"/>
    <property type="molecule type" value="Genomic_DNA"/>
</dbReference>
<evidence type="ECO:0000256" key="6">
    <source>
        <dbReference type="SAM" id="Phobius"/>
    </source>
</evidence>
<comment type="subcellular location">
    <subcellularLocation>
        <location evidence="1">Membrane</location>
        <topology evidence="1">Multi-pass membrane protein</topology>
    </subcellularLocation>
</comment>
<evidence type="ECO:0000313" key="8">
    <source>
        <dbReference type="EMBL" id="GBG07037.1"/>
    </source>
</evidence>
<dbReference type="Proteomes" id="UP000245202">
    <property type="component" value="Unassembled WGS sequence"/>
</dbReference>
<evidence type="ECO:0000259" key="7">
    <source>
        <dbReference type="Pfam" id="PF12698"/>
    </source>
</evidence>
<keyword evidence="3 6" id="KW-1133">Transmembrane helix</keyword>
<dbReference type="InterPro" id="IPR017500">
    <property type="entry name" value="Phage_infect_YhgE_N"/>
</dbReference>
<feature type="transmembrane region" description="Helical" evidence="6">
    <location>
        <begin position="601"/>
        <end position="622"/>
    </location>
</feature>
<feature type="transmembrane region" description="Helical" evidence="6">
    <location>
        <begin position="533"/>
        <end position="552"/>
    </location>
</feature>
<keyword evidence="9" id="KW-1185">Reference proteome</keyword>
<evidence type="ECO:0000256" key="2">
    <source>
        <dbReference type="ARBA" id="ARBA00022692"/>
    </source>
</evidence>
<dbReference type="Pfam" id="PF12698">
    <property type="entry name" value="ABC2_membrane_3"/>
    <property type="match status" value="1"/>
</dbReference>